<sequence length="325" mass="36363">MQPKVIEWVNPSEDEIVWRYPDEVIPWGSVVIVKEFESAIFYRDGKVYGVLGAGRHVLDTQNVPFLKGLVEGLYGESIFKSMVIFVSLRRFQGKFGGRTQTTELAPLLFHGSFYFRIEDPSMFVNKVVGPQSAYTTEELNKYLRGYFNEKIMAYLSKFSIQDVYVKQTEVTEKLTIMLRKDFEELGITLEKVVFEGIDTEGEWRDRLFWILRGGVQTGYVLQMETAKEVAKELGKSPGAAVGTGIVMIPPLFQPPPQAQPPTTQPAVAAPAAPPPSTARCPYCGQPVPPAAKFCPYCGKQVKWCSKGHLIPFEAKFCPVCGEQVG</sequence>
<evidence type="ECO:0000259" key="1">
    <source>
        <dbReference type="Pfam" id="PF12773"/>
    </source>
</evidence>
<evidence type="ECO:0000259" key="2">
    <source>
        <dbReference type="Pfam" id="PF13421"/>
    </source>
</evidence>
<dbReference type="InterPro" id="IPR036013">
    <property type="entry name" value="Band_7/SPFH_dom_sf"/>
</dbReference>
<evidence type="ECO:0008006" key="5">
    <source>
        <dbReference type="Google" id="ProtNLM"/>
    </source>
</evidence>
<organism evidence="3 4">
    <name type="scientific">Thermoproteota archaeon</name>
    <dbReference type="NCBI Taxonomy" id="2056631"/>
    <lineage>
        <taxon>Archaea</taxon>
        <taxon>Thermoproteota</taxon>
    </lineage>
</organism>
<name>A0A497EYN1_9CREN</name>
<dbReference type="AlphaFoldDB" id="A0A497EYN1"/>
<reference evidence="3 4" key="1">
    <citation type="submission" date="2018-06" db="EMBL/GenBank/DDBJ databases">
        <title>Extensive metabolic versatility and redundancy in microbially diverse, dynamic hydrothermal sediments.</title>
        <authorList>
            <person name="Dombrowski N."/>
            <person name="Teske A."/>
            <person name="Baker B.J."/>
        </authorList>
    </citation>
    <scope>NUCLEOTIDE SEQUENCE [LARGE SCALE GENOMIC DNA]</scope>
    <source>
        <strain evidence="3">B20_G2</strain>
    </source>
</reference>
<dbReference type="CDD" id="cd03408">
    <property type="entry name" value="SPFH_like_u1"/>
    <property type="match status" value="1"/>
</dbReference>
<dbReference type="PANTHER" id="PTHR37826">
    <property type="entry name" value="FLOTILLIN BAND_7_5 DOMAIN PROTEIN"/>
    <property type="match status" value="1"/>
</dbReference>
<comment type="caution">
    <text evidence="3">The sequence shown here is derived from an EMBL/GenBank/DDBJ whole genome shotgun (WGS) entry which is preliminary data.</text>
</comment>
<feature type="domain" description="DZANK-type" evidence="1">
    <location>
        <begin position="280"/>
        <end position="321"/>
    </location>
</feature>
<dbReference type="Pfam" id="PF13421">
    <property type="entry name" value="Band_7_1"/>
    <property type="match status" value="1"/>
</dbReference>
<dbReference type="SUPFAM" id="SSF117892">
    <property type="entry name" value="Band 7/SPFH domain"/>
    <property type="match status" value="1"/>
</dbReference>
<gene>
    <name evidence="3" type="ORF">DRJ26_04865</name>
</gene>
<dbReference type="PANTHER" id="PTHR37826:SF2">
    <property type="entry name" value="ZINC-RIBBON DOMAIN-CONTAINING PROTEIN"/>
    <property type="match status" value="1"/>
</dbReference>
<accession>A0A497EYN1</accession>
<evidence type="ECO:0000313" key="3">
    <source>
        <dbReference type="EMBL" id="RLE52306.1"/>
    </source>
</evidence>
<dbReference type="InterPro" id="IPR025874">
    <property type="entry name" value="DZR"/>
</dbReference>
<dbReference type="Proteomes" id="UP000269499">
    <property type="component" value="Unassembled WGS sequence"/>
</dbReference>
<evidence type="ECO:0000313" key="4">
    <source>
        <dbReference type="Proteomes" id="UP000269499"/>
    </source>
</evidence>
<proteinExistence type="predicted"/>
<feature type="domain" description="SPFH" evidence="2">
    <location>
        <begin position="17"/>
        <end position="198"/>
    </location>
</feature>
<dbReference type="InterPro" id="IPR033880">
    <property type="entry name" value="SPFH_YdjI"/>
</dbReference>
<dbReference type="Gene3D" id="3.30.479.30">
    <property type="entry name" value="Band 7 domain"/>
    <property type="match status" value="1"/>
</dbReference>
<protein>
    <recommendedName>
        <fullName evidence="5">SPFH domain-containing protein</fullName>
    </recommendedName>
</protein>
<dbReference type="Pfam" id="PF12773">
    <property type="entry name" value="DZR"/>
    <property type="match status" value="1"/>
</dbReference>
<dbReference type="EMBL" id="QMRA01000123">
    <property type="protein sequence ID" value="RLE52306.1"/>
    <property type="molecule type" value="Genomic_DNA"/>
</dbReference>